<dbReference type="OrthoDB" id="430315at2759"/>
<dbReference type="SMART" id="SM00205">
    <property type="entry name" value="THN"/>
    <property type="match status" value="1"/>
</dbReference>
<feature type="chain" id="PRO_5032301723" description="Thaumatin-like protein" evidence="1">
    <location>
        <begin position="25"/>
        <end position="258"/>
    </location>
</feature>
<evidence type="ECO:0000256" key="1">
    <source>
        <dbReference type="SAM" id="SignalP"/>
    </source>
</evidence>
<dbReference type="PRINTS" id="PR00347">
    <property type="entry name" value="THAUMATIN"/>
</dbReference>
<dbReference type="FunFam" id="2.60.110.10:FF:000004">
    <property type="entry name" value="THAUMATIN-LIKE PROTEIN 1"/>
    <property type="match status" value="1"/>
</dbReference>
<dbReference type="InterPro" id="IPR001938">
    <property type="entry name" value="Thaumatin"/>
</dbReference>
<keyword evidence="1" id="KW-0732">Signal</keyword>
<dbReference type="PANTHER" id="PTHR31048">
    <property type="entry name" value="OS03G0233200 PROTEIN"/>
    <property type="match status" value="1"/>
</dbReference>
<dbReference type="SUPFAM" id="SSF49870">
    <property type="entry name" value="Osmotin, thaumatin-like protein"/>
    <property type="match status" value="1"/>
</dbReference>
<gene>
    <name evidence="2" type="ORF">IFM89_001859</name>
</gene>
<comment type="caution">
    <text evidence="2">The sequence shown here is derived from an EMBL/GenBank/DDBJ whole genome shotgun (WGS) entry which is preliminary data.</text>
</comment>
<dbReference type="Proteomes" id="UP000631114">
    <property type="component" value="Unassembled WGS sequence"/>
</dbReference>
<evidence type="ECO:0000313" key="2">
    <source>
        <dbReference type="EMBL" id="KAF9599913.1"/>
    </source>
</evidence>
<proteinExistence type="predicted"/>
<name>A0A835HKV5_9MAGN</name>
<evidence type="ECO:0000313" key="3">
    <source>
        <dbReference type="Proteomes" id="UP000631114"/>
    </source>
</evidence>
<sequence>MPTQLSSFLVILIIIGSGAKLSESARVFTIINDCKETIWPGVIPGDNFNGGGFQLKPGQSMIFNAPVSWSGRIWGRTGCNFDNNGVGSCQTGDCGPSLKCSGSGKPPSSLAEFTLASPDFYDVSLVDGFNLPLTVKAINGKGNCSTAGCDGDLRVNCPSELAVKANGRTIGCRSACDVFQTDEYCCKGVHGNPSTCQPTYYSKNLRVLVRQLIVMRTTILLVFLHAPGRIMSLHSALTDSKRCVLIIIRSLSAAEHKA</sequence>
<dbReference type="PROSITE" id="PS51367">
    <property type="entry name" value="THAUMATIN_2"/>
    <property type="match status" value="1"/>
</dbReference>
<accession>A0A835HKV5</accession>
<organism evidence="2 3">
    <name type="scientific">Coptis chinensis</name>
    <dbReference type="NCBI Taxonomy" id="261450"/>
    <lineage>
        <taxon>Eukaryota</taxon>
        <taxon>Viridiplantae</taxon>
        <taxon>Streptophyta</taxon>
        <taxon>Embryophyta</taxon>
        <taxon>Tracheophyta</taxon>
        <taxon>Spermatophyta</taxon>
        <taxon>Magnoliopsida</taxon>
        <taxon>Ranunculales</taxon>
        <taxon>Ranunculaceae</taxon>
        <taxon>Coptidoideae</taxon>
        <taxon>Coptis</taxon>
    </lineage>
</organism>
<feature type="signal peptide" evidence="1">
    <location>
        <begin position="1"/>
        <end position="24"/>
    </location>
</feature>
<dbReference type="EMBL" id="JADFTS010000006">
    <property type="protein sequence ID" value="KAF9599913.1"/>
    <property type="molecule type" value="Genomic_DNA"/>
</dbReference>
<dbReference type="AlphaFoldDB" id="A0A835HKV5"/>
<dbReference type="InterPro" id="IPR037176">
    <property type="entry name" value="Osmotin/thaumatin-like_sf"/>
</dbReference>
<dbReference type="Gene3D" id="2.60.110.10">
    <property type="entry name" value="Thaumatin"/>
    <property type="match status" value="1"/>
</dbReference>
<evidence type="ECO:0008006" key="4">
    <source>
        <dbReference type="Google" id="ProtNLM"/>
    </source>
</evidence>
<reference evidence="2 3" key="1">
    <citation type="submission" date="2020-10" db="EMBL/GenBank/DDBJ databases">
        <title>The Coptis chinensis genome and diversification of protoberbering-type alkaloids.</title>
        <authorList>
            <person name="Wang B."/>
            <person name="Shu S."/>
            <person name="Song C."/>
            <person name="Liu Y."/>
        </authorList>
    </citation>
    <scope>NUCLEOTIDE SEQUENCE [LARGE SCALE GENOMIC DNA]</scope>
    <source>
        <strain evidence="2">HL-2020</strain>
        <tissue evidence="2">Leaf</tissue>
    </source>
</reference>
<dbReference type="Pfam" id="PF00314">
    <property type="entry name" value="Thaumatin"/>
    <property type="match status" value="1"/>
</dbReference>
<keyword evidence="3" id="KW-1185">Reference proteome</keyword>
<dbReference type="CDD" id="cd09218">
    <property type="entry name" value="TLP-PA"/>
    <property type="match status" value="1"/>
</dbReference>
<protein>
    <recommendedName>
        <fullName evidence="4">Thaumatin-like protein</fullName>
    </recommendedName>
</protein>